<proteinExistence type="predicted"/>
<dbReference type="EMBL" id="FOMS01000001">
    <property type="protein sequence ID" value="SFD42631.1"/>
    <property type="molecule type" value="Genomic_DNA"/>
</dbReference>
<keyword evidence="2" id="KW-1185">Reference proteome</keyword>
<organism evidence="1 2">
    <name type="scientific">Roseivivax sediminis</name>
    <dbReference type="NCBI Taxonomy" id="936889"/>
    <lineage>
        <taxon>Bacteria</taxon>
        <taxon>Pseudomonadati</taxon>
        <taxon>Pseudomonadota</taxon>
        <taxon>Alphaproteobacteria</taxon>
        <taxon>Rhodobacterales</taxon>
        <taxon>Roseobacteraceae</taxon>
        <taxon>Roseivivax</taxon>
    </lineage>
</organism>
<sequence length="84" mass="9166">MMPNDGCSRLRRVALILGTIWLSGSATRASERVGRGASSPVVEYSREVQARAAEELALLPDGSAISELWNDYAVMPDQARGYIR</sequence>
<name>A0A1I1S803_9RHOB</name>
<accession>A0A1I1S803</accession>
<gene>
    <name evidence="1" type="ORF">SAMN04515678_10125</name>
</gene>
<dbReference type="Proteomes" id="UP000325289">
    <property type="component" value="Unassembled WGS sequence"/>
</dbReference>
<evidence type="ECO:0000313" key="2">
    <source>
        <dbReference type="Proteomes" id="UP000325289"/>
    </source>
</evidence>
<dbReference type="AlphaFoldDB" id="A0A1I1S803"/>
<reference evidence="1 2" key="1">
    <citation type="submission" date="2016-10" db="EMBL/GenBank/DDBJ databases">
        <authorList>
            <person name="Varghese N."/>
            <person name="Submissions S."/>
        </authorList>
    </citation>
    <scope>NUCLEOTIDE SEQUENCE [LARGE SCALE GENOMIC DNA]</scope>
    <source>
        <strain evidence="2">YIM D21,KCTC 23444,ACCC 10710</strain>
    </source>
</reference>
<evidence type="ECO:0000313" key="1">
    <source>
        <dbReference type="EMBL" id="SFD42631.1"/>
    </source>
</evidence>
<protein>
    <submittedName>
        <fullName evidence="1">Uncharacterized protein</fullName>
    </submittedName>
</protein>